<evidence type="ECO:0000313" key="1">
    <source>
        <dbReference type="EMBL" id="AFL50240.1"/>
    </source>
</evidence>
<dbReference type="AlphaFoldDB" id="I3X2Y4"/>
<accession>I3X2Y4</accession>
<sequence length="70" mass="7665">MELMGGDADIIAAAVQHQFLELNEFAVEPQRGAGVSEMHPAKLSLGRWGARGYPATSRRMVTEYLAKSVF</sequence>
<dbReference type="HOGENOM" id="CLU_2755709_0_0_5"/>
<dbReference type="KEGG" id="sfd:USDA257_c16510"/>
<dbReference type="EMBL" id="CP003563">
    <property type="protein sequence ID" value="AFL50240.1"/>
    <property type="molecule type" value="Genomic_DNA"/>
</dbReference>
<gene>
    <name evidence="1" type="ORF">USDA257_c16510</name>
</gene>
<evidence type="ECO:0000313" key="2">
    <source>
        <dbReference type="Proteomes" id="UP000006180"/>
    </source>
</evidence>
<organism evidence="1 2">
    <name type="scientific">Sinorhizobium fredii (strain USDA 257)</name>
    <dbReference type="NCBI Taxonomy" id="1185652"/>
    <lineage>
        <taxon>Bacteria</taxon>
        <taxon>Pseudomonadati</taxon>
        <taxon>Pseudomonadota</taxon>
        <taxon>Alphaproteobacteria</taxon>
        <taxon>Hyphomicrobiales</taxon>
        <taxon>Rhizobiaceae</taxon>
        <taxon>Sinorhizobium/Ensifer group</taxon>
        <taxon>Sinorhizobium</taxon>
    </lineage>
</organism>
<reference evidence="1 2" key="1">
    <citation type="journal article" date="2012" name="J. Bacteriol.">
        <title>Complete genome sequence of the broad-host-range strain Sinorhizobium fredii USDA257.</title>
        <authorList>
            <person name="Schuldes J."/>
            <person name="Rodriguez Orbegoso M."/>
            <person name="Schmeisser C."/>
            <person name="Krishnan H.B."/>
            <person name="Daniel R."/>
            <person name="Streit W.R."/>
        </authorList>
    </citation>
    <scope>NUCLEOTIDE SEQUENCE [LARGE SCALE GENOMIC DNA]</scope>
    <source>
        <strain evidence="1 2">USDA 257</strain>
    </source>
</reference>
<dbReference type="Proteomes" id="UP000006180">
    <property type="component" value="Chromosome"/>
</dbReference>
<proteinExistence type="predicted"/>
<dbReference type="PATRIC" id="fig|1185652.3.peg.1715"/>
<name>I3X2Y4_SINF2</name>
<protein>
    <submittedName>
        <fullName evidence="1">Uncharacterized protein</fullName>
    </submittedName>
</protein>